<comment type="caution">
    <text evidence="1">The sequence shown here is derived from an EMBL/GenBank/DDBJ whole genome shotgun (WGS) entry which is preliminary data.</text>
</comment>
<evidence type="ECO:0000313" key="1">
    <source>
        <dbReference type="EMBL" id="RGU58600.1"/>
    </source>
</evidence>
<protein>
    <recommendedName>
        <fullName evidence="3">Helix-turn-helix domain-containing protein</fullName>
    </recommendedName>
</protein>
<gene>
    <name evidence="1" type="ORF">DWW57_02500</name>
</gene>
<organism evidence="1 2">
    <name type="scientific">Odoribacter splanchnicus</name>
    <dbReference type="NCBI Taxonomy" id="28118"/>
    <lineage>
        <taxon>Bacteria</taxon>
        <taxon>Pseudomonadati</taxon>
        <taxon>Bacteroidota</taxon>
        <taxon>Bacteroidia</taxon>
        <taxon>Bacteroidales</taxon>
        <taxon>Odoribacteraceae</taxon>
        <taxon>Odoribacter</taxon>
    </lineage>
</organism>
<sequence>MDENKLSYRRIRNDVHIRLNNKEAATFLALMFYSDFNTGESHVIHKTLRDKTGIPESTLKKYLKELAEKGFTTPNSYFSGKTPQGKPRRLTDYSTQIPDTCYIMADRKLLDVQIGDLPLKEQSFIKGFILMLKCVCLNFTDTTLYSYRDMEKQMNLSYATIAGLMKQCQEYGLVTPNEKGEGYTIRKGLFYNGYPPIVIPENEWDKLKEAYTAIYEFCKSKRIICPPYDHRLIGRILGVSGCAEGIKERLEKRTDQLPDNISSLNYFVRIIDGKVLEPEPEKPKTVIYLD</sequence>
<evidence type="ECO:0000313" key="2">
    <source>
        <dbReference type="Proteomes" id="UP000284243"/>
    </source>
</evidence>
<accession>A0A412TY62</accession>
<reference evidence="1 2" key="1">
    <citation type="submission" date="2018-08" db="EMBL/GenBank/DDBJ databases">
        <title>A genome reference for cultivated species of the human gut microbiota.</title>
        <authorList>
            <person name="Zou Y."/>
            <person name="Xue W."/>
            <person name="Luo G."/>
        </authorList>
    </citation>
    <scope>NUCLEOTIDE SEQUENCE [LARGE SCALE GENOMIC DNA]</scope>
    <source>
        <strain evidence="1 2">AF16-14</strain>
    </source>
</reference>
<evidence type="ECO:0008006" key="3">
    <source>
        <dbReference type="Google" id="ProtNLM"/>
    </source>
</evidence>
<dbReference type="Proteomes" id="UP000284243">
    <property type="component" value="Unassembled WGS sequence"/>
</dbReference>
<dbReference type="EMBL" id="QRYC01000002">
    <property type="protein sequence ID" value="RGU58600.1"/>
    <property type="molecule type" value="Genomic_DNA"/>
</dbReference>
<dbReference type="InterPro" id="IPR036388">
    <property type="entry name" value="WH-like_DNA-bd_sf"/>
</dbReference>
<proteinExistence type="predicted"/>
<name>A0A412TY62_9BACT</name>
<dbReference type="AlphaFoldDB" id="A0A412TY62"/>
<dbReference type="RefSeq" id="WP_046404804.1">
    <property type="nucleotide sequence ID" value="NZ_CABJFF010000004.1"/>
</dbReference>
<dbReference type="Gene3D" id="1.10.10.10">
    <property type="entry name" value="Winged helix-like DNA-binding domain superfamily/Winged helix DNA-binding domain"/>
    <property type="match status" value="1"/>
</dbReference>